<evidence type="ECO:0000256" key="2">
    <source>
        <dbReference type="ARBA" id="ARBA00022801"/>
    </source>
</evidence>
<dbReference type="GO" id="GO:0016787">
    <property type="term" value="F:hydrolase activity"/>
    <property type="evidence" value="ECO:0007669"/>
    <property type="project" value="UniProtKB-KW"/>
</dbReference>
<accession>A0A6G1K3K4</accession>
<evidence type="ECO:0000313" key="6">
    <source>
        <dbReference type="Proteomes" id="UP000799428"/>
    </source>
</evidence>
<proteinExistence type="inferred from homology"/>
<organism evidence="5 6">
    <name type="scientific">Pleomassaria siparia CBS 279.74</name>
    <dbReference type="NCBI Taxonomy" id="1314801"/>
    <lineage>
        <taxon>Eukaryota</taxon>
        <taxon>Fungi</taxon>
        <taxon>Dikarya</taxon>
        <taxon>Ascomycota</taxon>
        <taxon>Pezizomycotina</taxon>
        <taxon>Dothideomycetes</taxon>
        <taxon>Pleosporomycetidae</taxon>
        <taxon>Pleosporales</taxon>
        <taxon>Pleomassariaceae</taxon>
        <taxon>Pleomassaria</taxon>
    </lineage>
</organism>
<dbReference type="OrthoDB" id="6846267at2759"/>
<protein>
    <recommendedName>
        <fullName evidence="3">Carboxylic ester hydrolase</fullName>
        <ecNumber evidence="3">3.1.1.-</ecNumber>
    </recommendedName>
</protein>
<dbReference type="InterPro" id="IPR002018">
    <property type="entry name" value="CarbesteraseB"/>
</dbReference>
<dbReference type="AlphaFoldDB" id="A0A6G1K3K4"/>
<reference evidence="5" key="1">
    <citation type="journal article" date="2020" name="Stud. Mycol.">
        <title>101 Dothideomycetes genomes: a test case for predicting lifestyles and emergence of pathogens.</title>
        <authorList>
            <person name="Haridas S."/>
            <person name="Albert R."/>
            <person name="Binder M."/>
            <person name="Bloem J."/>
            <person name="Labutti K."/>
            <person name="Salamov A."/>
            <person name="Andreopoulos B."/>
            <person name="Baker S."/>
            <person name="Barry K."/>
            <person name="Bills G."/>
            <person name="Bluhm B."/>
            <person name="Cannon C."/>
            <person name="Castanera R."/>
            <person name="Culley D."/>
            <person name="Daum C."/>
            <person name="Ezra D."/>
            <person name="Gonzalez J."/>
            <person name="Henrissat B."/>
            <person name="Kuo A."/>
            <person name="Liang C."/>
            <person name="Lipzen A."/>
            <person name="Lutzoni F."/>
            <person name="Magnuson J."/>
            <person name="Mondo S."/>
            <person name="Nolan M."/>
            <person name="Ohm R."/>
            <person name="Pangilinan J."/>
            <person name="Park H.-J."/>
            <person name="Ramirez L."/>
            <person name="Alfaro M."/>
            <person name="Sun H."/>
            <person name="Tritt A."/>
            <person name="Yoshinaga Y."/>
            <person name="Zwiers L.-H."/>
            <person name="Turgeon B."/>
            <person name="Goodwin S."/>
            <person name="Spatafora J."/>
            <person name="Crous P."/>
            <person name="Grigoriev I."/>
        </authorList>
    </citation>
    <scope>NUCLEOTIDE SEQUENCE</scope>
    <source>
        <strain evidence="5">CBS 279.74</strain>
    </source>
</reference>
<dbReference type="InterPro" id="IPR029058">
    <property type="entry name" value="AB_hydrolase_fold"/>
</dbReference>
<keyword evidence="6" id="KW-1185">Reference proteome</keyword>
<dbReference type="Gene3D" id="3.40.50.1820">
    <property type="entry name" value="alpha/beta hydrolase"/>
    <property type="match status" value="1"/>
</dbReference>
<evidence type="ECO:0000313" key="5">
    <source>
        <dbReference type="EMBL" id="KAF2707444.1"/>
    </source>
</evidence>
<keyword evidence="2 3" id="KW-0378">Hydrolase</keyword>
<dbReference type="EC" id="3.1.1.-" evidence="3"/>
<dbReference type="SUPFAM" id="SSF53474">
    <property type="entry name" value="alpha/beta-Hydrolases"/>
    <property type="match status" value="1"/>
</dbReference>
<dbReference type="Proteomes" id="UP000799428">
    <property type="component" value="Unassembled WGS sequence"/>
</dbReference>
<feature type="domain" description="Carboxylesterase type B" evidence="4">
    <location>
        <begin position="29"/>
        <end position="408"/>
    </location>
</feature>
<sequence>MDGCAFEQSVLIQQNIDTPPSPPMSGLESLNLNITVPDIENRKPLPVMVFIHGGGYMMGANYWPHYDMTRLVKLSVEVGLPVIGININYRLGVLGNLTSEELRKAGYPGNNSLRDQKCALQWIQKHIAGFGGDSSELTVLGESAGAVSVLNQLFSKEPLFKRAISMSGTPVMLKPLPLPVTEMAYGMIIKELGLENASVAERIERLLTIDPDELVTKTPFTVPLVPFIDGDIVPFATTFEGLNSATSTVPGFKWCTELMIGDSKHDGTVDAFKGISARKAGIASAFRISLTKNLSRPTAAEAILKAYDITTSNSDDTALKNILAFANDIAYYAPAQAFARSWPGNAYYYHFDEPNPWDGAFKGYATHLLDAAFLFQGYNEKMSPETREVAISLAKDFVKFANGEVPWRQFDKEKGGLKRFGPSETVASTYVEGNSWGEGRRDTLFKLKKEGVIDLDELSKAWDAFIAGQ</sequence>
<comment type="similarity">
    <text evidence="1 3">Belongs to the type-B carboxylesterase/lipase family.</text>
</comment>
<gene>
    <name evidence="5" type="ORF">K504DRAFT_458887</name>
</gene>
<dbReference type="PROSITE" id="PS00122">
    <property type="entry name" value="CARBOXYLESTERASE_B_1"/>
    <property type="match status" value="1"/>
</dbReference>
<dbReference type="Pfam" id="PF00135">
    <property type="entry name" value="COesterase"/>
    <property type="match status" value="1"/>
</dbReference>
<dbReference type="PANTHER" id="PTHR43142">
    <property type="entry name" value="CARBOXYLIC ESTER HYDROLASE"/>
    <property type="match status" value="1"/>
</dbReference>
<dbReference type="PANTHER" id="PTHR43142:SF11">
    <property type="entry name" value="CARBOXYLIC ESTER HYDROLASE"/>
    <property type="match status" value="1"/>
</dbReference>
<dbReference type="InterPro" id="IPR019826">
    <property type="entry name" value="Carboxylesterase_B_AS"/>
</dbReference>
<evidence type="ECO:0000256" key="1">
    <source>
        <dbReference type="ARBA" id="ARBA00005964"/>
    </source>
</evidence>
<name>A0A6G1K3K4_9PLEO</name>
<dbReference type="EMBL" id="MU005774">
    <property type="protein sequence ID" value="KAF2707444.1"/>
    <property type="molecule type" value="Genomic_DNA"/>
</dbReference>
<evidence type="ECO:0000259" key="4">
    <source>
        <dbReference type="Pfam" id="PF00135"/>
    </source>
</evidence>
<evidence type="ECO:0000256" key="3">
    <source>
        <dbReference type="RuleBase" id="RU361235"/>
    </source>
</evidence>